<feature type="transmembrane region" description="Helical" evidence="1">
    <location>
        <begin position="54"/>
        <end position="74"/>
    </location>
</feature>
<organism evidence="2">
    <name type="scientific">Trypanosoma congolense (strain IL3000)</name>
    <dbReference type="NCBI Taxonomy" id="1068625"/>
    <lineage>
        <taxon>Eukaryota</taxon>
        <taxon>Discoba</taxon>
        <taxon>Euglenozoa</taxon>
        <taxon>Kinetoplastea</taxon>
        <taxon>Metakinetoplastina</taxon>
        <taxon>Trypanosomatida</taxon>
        <taxon>Trypanosomatidae</taxon>
        <taxon>Trypanosoma</taxon>
        <taxon>Nannomonas</taxon>
    </lineage>
</organism>
<evidence type="ECO:0000256" key="1">
    <source>
        <dbReference type="SAM" id="Phobius"/>
    </source>
</evidence>
<reference evidence="2" key="1">
    <citation type="journal article" date="2012" name="Proc. Natl. Acad. Sci. U.S.A.">
        <title>Antigenic diversity is generated by distinct evolutionary mechanisms in African trypanosome species.</title>
        <authorList>
            <person name="Jackson A.P."/>
            <person name="Berry A."/>
            <person name="Aslett M."/>
            <person name="Allison H.C."/>
            <person name="Burton P."/>
            <person name="Vavrova-Anderson J."/>
            <person name="Brown R."/>
            <person name="Browne H."/>
            <person name="Corton N."/>
            <person name="Hauser H."/>
            <person name="Gamble J."/>
            <person name="Gilderthorp R."/>
            <person name="Marcello L."/>
            <person name="McQuillan J."/>
            <person name="Otto T.D."/>
            <person name="Quail M.A."/>
            <person name="Sanders M.J."/>
            <person name="van Tonder A."/>
            <person name="Ginger M.L."/>
            <person name="Field M.C."/>
            <person name="Barry J.D."/>
            <person name="Hertz-Fowler C."/>
            <person name="Berriman M."/>
        </authorList>
    </citation>
    <scope>NUCLEOTIDE SEQUENCE</scope>
    <source>
        <strain evidence="2">IL3000</strain>
    </source>
</reference>
<sequence length="192" mass="21741">MWAQQLTFKKLAAKEGPVEEEAQALATANVFIENNRLRVLKATEQYNAVADSNYWSYGYMGGSMMATMALCLSVGSRLPLLQRYASWISLAGGYFGGKVALGVHNGYNMKHVVKTIDEAIAETRKMDEQYGLKIPDYAREVETLQRRKFELMPHLPEAVEARKNDFSSMSLDDKVNALVEAYESRRQRMSKK</sequence>
<accession>G0UZD7</accession>
<proteinExistence type="predicted"/>
<name>G0UZD7_TRYCI</name>
<keyword evidence="1" id="KW-0472">Membrane</keyword>
<dbReference type="EMBL" id="HE575324">
    <property type="protein sequence ID" value="CCC94756.1"/>
    <property type="molecule type" value="Genomic_DNA"/>
</dbReference>
<dbReference type="VEuPathDB" id="TriTrypDB:TcIL3000.11.1400"/>
<protein>
    <submittedName>
        <fullName evidence="2">Uncharacterized protein</fullName>
    </submittedName>
</protein>
<keyword evidence="1" id="KW-0812">Transmembrane</keyword>
<evidence type="ECO:0000313" key="2">
    <source>
        <dbReference type="EMBL" id="CCC94756.1"/>
    </source>
</evidence>
<dbReference type="AlphaFoldDB" id="G0UZD7"/>
<keyword evidence="1" id="KW-1133">Transmembrane helix</keyword>
<gene>
    <name evidence="2" type="ORF">TCIL3000_11_1400</name>
</gene>